<protein>
    <recommendedName>
        <fullName evidence="4">Cyclin N-terminal domain-containing protein</fullName>
    </recommendedName>
</protein>
<feature type="compositionally biased region" description="Acidic residues" evidence="1">
    <location>
        <begin position="174"/>
        <end position="185"/>
    </location>
</feature>
<dbReference type="PANTHER" id="PTHR15615">
    <property type="match status" value="1"/>
</dbReference>
<organism evidence="2 3">
    <name type="scientific">Neocallimastix californiae</name>
    <dbReference type="NCBI Taxonomy" id="1754190"/>
    <lineage>
        <taxon>Eukaryota</taxon>
        <taxon>Fungi</taxon>
        <taxon>Fungi incertae sedis</taxon>
        <taxon>Chytridiomycota</taxon>
        <taxon>Chytridiomycota incertae sedis</taxon>
        <taxon>Neocallimastigomycetes</taxon>
        <taxon>Neocallimastigales</taxon>
        <taxon>Neocallimastigaceae</taxon>
        <taxon>Neocallimastix</taxon>
    </lineage>
</organism>
<evidence type="ECO:0000313" key="3">
    <source>
        <dbReference type="Proteomes" id="UP000193920"/>
    </source>
</evidence>
<feature type="region of interest" description="Disordered" evidence="1">
    <location>
        <begin position="88"/>
        <end position="131"/>
    </location>
</feature>
<keyword evidence="3" id="KW-1185">Reference proteome</keyword>
<dbReference type="CDD" id="cd20557">
    <property type="entry name" value="CYCLIN_ScPCL1-like"/>
    <property type="match status" value="1"/>
</dbReference>
<feature type="compositionally biased region" description="Low complexity" evidence="1">
    <location>
        <begin position="111"/>
        <end position="125"/>
    </location>
</feature>
<name>A0A1Y2EHH0_9FUNG</name>
<accession>A0A1Y2EHH0</accession>
<dbReference type="Proteomes" id="UP000193920">
    <property type="component" value="Unassembled WGS sequence"/>
</dbReference>
<reference evidence="2 3" key="1">
    <citation type="submission" date="2016-08" db="EMBL/GenBank/DDBJ databases">
        <title>A Parts List for Fungal Cellulosomes Revealed by Comparative Genomics.</title>
        <authorList>
            <consortium name="DOE Joint Genome Institute"/>
            <person name="Haitjema C.H."/>
            <person name="Gilmore S.P."/>
            <person name="Henske J.K."/>
            <person name="Solomon K.V."/>
            <person name="De Groot R."/>
            <person name="Kuo A."/>
            <person name="Mondo S.J."/>
            <person name="Salamov A.A."/>
            <person name="Labutti K."/>
            <person name="Zhao Z."/>
            <person name="Chiniquy J."/>
            <person name="Barry K."/>
            <person name="Brewer H.M."/>
            <person name="Purvine S.O."/>
            <person name="Wright A.T."/>
            <person name="Boxma B."/>
            <person name="Van Alen T."/>
            <person name="Hackstein J.H."/>
            <person name="Baker S.E."/>
            <person name="Grigoriev I.V."/>
            <person name="O'Malley M.A."/>
        </authorList>
    </citation>
    <scope>NUCLEOTIDE SEQUENCE [LARGE SCALE GENOMIC DNA]</scope>
    <source>
        <strain evidence="2 3">G1</strain>
    </source>
</reference>
<feature type="compositionally biased region" description="Polar residues" evidence="1">
    <location>
        <begin position="88"/>
        <end position="100"/>
    </location>
</feature>
<dbReference type="EMBL" id="MCOG01000042">
    <property type="protein sequence ID" value="ORY70716.1"/>
    <property type="molecule type" value="Genomic_DNA"/>
</dbReference>
<dbReference type="InterPro" id="IPR036915">
    <property type="entry name" value="Cyclin-like_sf"/>
</dbReference>
<dbReference type="AlphaFoldDB" id="A0A1Y2EHH0"/>
<dbReference type="SUPFAM" id="SSF47954">
    <property type="entry name" value="Cyclin-like"/>
    <property type="match status" value="1"/>
</dbReference>
<dbReference type="InterPro" id="IPR013922">
    <property type="entry name" value="Cyclin_PHO80-like"/>
</dbReference>
<sequence length="329" mass="38967">MKEEIQSDGKTIEILSSNNNQTICIPQINHHIVKSHQTYQFKIAPHYYPIFLSTFQSRIQTSSNMSRTSSTDSKLTLELYTNNTINSIINQYPSPSPSRTNINDDDDLNKNVKNNIITNKNNYNSEDNENHEIRMDENENELLNAKNKNKEDYNSNNNSNNDEEVEENNKNNEDDSNEDKEDDNEQRELLYHQHRHRRHNIQFNNILKTENLSKNFSYLSSCYILSDRYRSYVIPTFLASIIVSDKLLYDATYTNLNWSEFTEGRYSLEDINELERRFLSIMNFQLFISQKKFDEFLSYLDFVLCLQKMRVWGSIPFSLSYSDIYTYIN</sequence>
<dbReference type="OrthoDB" id="286814at2759"/>
<dbReference type="STRING" id="1754190.A0A1Y2EHH0"/>
<comment type="caution">
    <text evidence="2">The sequence shown here is derived from an EMBL/GenBank/DDBJ whole genome shotgun (WGS) entry which is preliminary data.</text>
</comment>
<dbReference type="PANTHER" id="PTHR15615:SF108">
    <property type="entry name" value="PROTEIN CNPPD1"/>
    <property type="match status" value="1"/>
</dbReference>
<evidence type="ECO:0000313" key="2">
    <source>
        <dbReference type="EMBL" id="ORY70716.1"/>
    </source>
</evidence>
<gene>
    <name evidence="2" type="ORF">LY90DRAFT_504049</name>
</gene>
<dbReference type="Gene3D" id="1.10.472.10">
    <property type="entry name" value="Cyclin-like"/>
    <property type="match status" value="1"/>
</dbReference>
<dbReference type="GO" id="GO:0019901">
    <property type="term" value="F:protein kinase binding"/>
    <property type="evidence" value="ECO:0007669"/>
    <property type="project" value="InterPro"/>
</dbReference>
<feature type="region of interest" description="Disordered" evidence="1">
    <location>
        <begin position="146"/>
        <end position="185"/>
    </location>
</feature>
<evidence type="ECO:0000256" key="1">
    <source>
        <dbReference type="SAM" id="MobiDB-lite"/>
    </source>
</evidence>
<proteinExistence type="predicted"/>
<evidence type="ECO:0008006" key="4">
    <source>
        <dbReference type="Google" id="ProtNLM"/>
    </source>
</evidence>